<dbReference type="Proteomes" id="UP000015453">
    <property type="component" value="Unassembled WGS sequence"/>
</dbReference>
<dbReference type="InterPro" id="IPR041677">
    <property type="entry name" value="DNA2/NAM7_AAA_11"/>
</dbReference>
<dbReference type="InterPro" id="IPR027417">
    <property type="entry name" value="P-loop_NTPase"/>
</dbReference>
<organism evidence="3 4">
    <name type="scientific">Genlisea aurea</name>
    <dbReference type="NCBI Taxonomy" id="192259"/>
    <lineage>
        <taxon>Eukaryota</taxon>
        <taxon>Viridiplantae</taxon>
        <taxon>Streptophyta</taxon>
        <taxon>Embryophyta</taxon>
        <taxon>Tracheophyta</taxon>
        <taxon>Spermatophyta</taxon>
        <taxon>Magnoliopsida</taxon>
        <taxon>eudicotyledons</taxon>
        <taxon>Gunneridae</taxon>
        <taxon>Pentapetalae</taxon>
        <taxon>asterids</taxon>
        <taxon>lamiids</taxon>
        <taxon>Lamiales</taxon>
        <taxon>Lentibulariaceae</taxon>
        <taxon>Genlisea</taxon>
    </lineage>
</organism>
<evidence type="ECO:0000313" key="3">
    <source>
        <dbReference type="EMBL" id="EPS59861.1"/>
    </source>
</evidence>
<name>S8C670_9LAMI</name>
<feature type="coiled-coil region" evidence="1">
    <location>
        <begin position="291"/>
        <end position="318"/>
    </location>
</feature>
<reference evidence="3 4" key="1">
    <citation type="journal article" date="2013" name="BMC Genomics">
        <title>The miniature genome of a carnivorous plant Genlisea aurea contains a low number of genes and short non-coding sequences.</title>
        <authorList>
            <person name="Leushkin E.V."/>
            <person name="Sutormin R.A."/>
            <person name="Nabieva E.R."/>
            <person name="Penin A.A."/>
            <person name="Kondrashov A.S."/>
            <person name="Logacheva M.D."/>
        </authorList>
    </citation>
    <scope>NUCLEOTIDE SEQUENCE [LARGE SCALE GENOMIC DNA]</scope>
</reference>
<evidence type="ECO:0000256" key="1">
    <source>
        <dbReference type="SAM" id="Coils"/>
    </source>
</evidence>
<dbReference type="Pfam" id="PF13086">
    <property type="entry name" value="AAA_11"/>
    <property type="match status" value="1"/>
</dbReference>
<dbReference type="Gene3D" id="3.40.50.300">
    <property type="entry name" value="P-loop containing nucleotide triphosphate hydrolases"/>
    <property type="match status" value="1"/>
</dbReference>
<dbReference type="SUPFAM" id="SSF52540">
    <property type="entry name" value="P-loop containing nucleoside triphosphate hydrolases"/>
    <property type="match status" value="1"/>
</dbReference>
<evidence type="ECO:0000259" key="2">
    <source>
        <dbReference type="Pfam" id="PF13086"/>
    </source>
</evidence>
<dbReference type="PANTHER" id="PTHR10887">
    <property type="entry name" value="DNA2/NAM7 HELICASE FAMILY"/>
    <property type="match status" value="1"/>
</dbReference>
<feature type="non-terminal residue" evidence="3">
    <location>
        <position position="464"/>
    </location>
</feature>
<feature type="non-terminal residue" evidence="3">
    <location>
        <position position="1"/>
    </location>
</feature>
<accession>S8C670</accession>
<keyword evidence="1" id="KW-0175">Coiled coil</keyword>
<feature type="domain" description="DNA2/NAM7 helicase helicase" evidence="2">
    <location>
        <begin position="106"/>
        <end position="464"/>
    </location>
</feature>
<dbReference type="EMBL" id="AUSU01008021">
    <property type="protein sequence ID" value="EPS59861.1"/>
    <property type="molecule type" value="Genomic_DNA"/>
</dbReference>
<protein>
    <recommendedName>
        <fullName evidence="2">DNA2/NAM7 helicase helicase domain-containing protein</fullName>
    </recommendedName>
</protein>
<sequence>CLQVERREKDCKTRMNILVIRLYLHGCSRLNQVSKMLTPRSKWYASRVMSVTPQLRQFQALSSLREIPLLPIILNPLNHHCDPYESSRDNISRLPKPLRQVLQSSYNSSQLQAISVSIGPFDSKKDFEFSLVQGPPGTGKTRTIVAIVSGLLAFSKKKDPGRIRSGLPVSRNHPDIESNASESAVIAKAWKDAALARELTENVKTNTKSPGSCSGGRILICAQSNAAIDELVSRICSEGLYDVDGKRHRPYLVRVGNPKTVHSNSLPFFIDTLVEDRLHKEKTDSEDGKHRRDCADSLNNLRTDLEKLADKIQCYEAMGARSNEGDAEPKNGDEAVCRGSKLLSEAEIKAKLRILYEKRRAIYLEQKQVQSRERKATEEMRALRHKYRTAILKEAEIVVTTLSGSGGDLYGVCAELMSCHKFSTTSEYVLFDAVVIDEAAQALEIDTLIPLQLLKSRRTRCIMV</sequence>
<dbReference type="OrthoDB" id="6513042at2759"/>
<dbReference type="AlphaFoldDB" id="S8C670"/>
<evidence type="ECO:0000313" key="4">
    <source>
        <dbReference type="Proteomes" id="UP000015453"/>
    </source>
</evidence>
<proteinExistence type="predicted"/>
<comment type="caution">
    <text evidence="3">The sequence shown here is derived from an EMBL/GenBank/DDBJ whole genome shotgun (WGS) entry which is preliminary data.</text>
</comment>
<dbReference type="GO" id="GO:0004386">
    <property type="term" value="F:helicase activity"/>
    <property type="evidence" value="ECO:0007669"/>
    <property type="project" value="InterPro"/>
</dbReference>
<dbReference type="InterPro" id="IPR045055">
    <property type="entry name" value="DNA2/NAM7-like"/>
</dbReference>
<dbReference type="PANTHER" id="PTHR10887:SF495">
    <property type="entry name" value="HELICASE SENATAXIN ISOFORM X1-RELATED"/>
    <property type="match status" value="1"/>
</dbReference>
<gene>
    <name evidence="3" type="ORF">M569_14944</name>
</gene>
<keyword evidence="4" id="KW-1185">Reference proteome</keyword>